<evidence type="ECO:0000313" key="2">
    <source>
        <dbReference type="EMBL" id="CAL4058990.1"/>
    </source>
</evidence>
<evidence type="ECO:0000313" key="3">
    <source>
        <dbReference type="Proteomes" id="UP001497623"/>
    </source>
</evidence>
<reference evidence="2 3" key="1">
    <citation type="submission" date="2024-05" db="EMBL/GenBank/DDBJ databases">
        <authorList>
            <person name="Wallberg A."/>
        </authorList>
    </citation>
    <scope>NUCLEOTIDE SEQUENCE [LARGE SCALE GENOMIC DNA]</scope>
</reference>
<feature type="non-terminal residue" evidence="2">
    <location>
        <position position="1"/>
    </location>
</feature>
<evidence type="ECO:0000256" key="1">
    <source>
        <dbReference type="SAM" id="MobiDB-lite"/>
    </source>
</evidence>
<feature type="compositionally biased region" description="Basic residues" evidence="1">
    <location>
        <begin position="1"/>
        <end position="12"/>
    </location>
</feature>
<keyword evidence="3" id="KW-1185">Reference proteome</keyword>
<gene>
    <name evidence="2" type="ORF">MNOR_LOCUS347</name>
</gene>
<accession>A0AAV2PHI6</accession>
<feature type="region of interest" description="Disordered" evidence="1">
    <location>
        <begin position="1"/>
        <end position="244"/>
    </location>
</feature>
<protein>
    <submittedName>
        <fullName evidence="2">Uncharacterized protein</fullName>
    </submittedName>
</protein>
<organism evidence="2 3">
    <name type="scientific">Meganyctiphanes norvegica</name>
    <name type="common">Northern krill</name>
    <name type="synonym">Thysanopoda norvegica</name>
    <dbReference type="NCBI Taxonomy" id="48144"/>
    <lineage>
        <taxon>Eukaryota</taxon>
        <taxon>Metazoa</taxon>
        <taxon>Ecdysozoa</taxon>
        <taxon>Arthropoda</taxon>
        <taxon>Crustacea</taxon>
        <taxon>Multicrustacea</taxon>
        <taxon>Malacostraca</taxon>
        <taxon>Eumalacostraca</taxon>
        <taxon>Eucarida</taxon>
        <taxon>Euphausiacea</taxon>
        <taxon>Euphausiidae</taxon>
        <taxon>Meganyctiphanes</taxon>
    </lineage>
</organism>
<dbReference type="EMBL" id="CAXKWB010000074">
    <property type="protein sequence ID" value="CAL4058990.1"/>
    <property type="molecule type" value="Genomic_DNA"/>
</dbReference>
<sequence length="367" mass="40138">KKSSHERRHGGGKSKEKGPGKHSHERRRHSHEHKHKHIHEHRRPRPKPGKHSKERTTAMMAETTTASTTMSTTTVSSTTPPTTTTSTSTLSTTTPSTTTPSTTTPSTTTPSTTTPSTTTPSTTPSTTLSTTTASSTTPSTTTPMPTLSSSLPTTASETPEPTTPGCENASIPPELRKRRSPTILSLSNNEDIYSGGSEHKKHNKHEIKHAKPGKQSPGKHSKEYANTKQHGTKRKSSSEEALGILNKSNILHPYTDNSKPNQNKITLQNEFKTDHNNFTSLERSSEELNNGIEVTTAGLTDQVTQMPDSDEINSIEDFSTEDYDDILTTESPLSIENDSKSAEDVDVTTEEPDEIISNESYDYYSDE</sequence>
<feature type="compositionally biased region" description="Basic residues" evidence="1">
    <location>
        <begin position="199"/>
        <end position="212"/>
    </location>
</feature>
<dbReference type="Proteomes" id="UP001497623">
    <property type="component" value="Unassembled WGS sequence"/>
</dbReference>
<feature type="non-terminal residue" evidence="2">
    <location>
        <position position="367"/>
    </location>
</feature>
<comment type="caution">
    <text evidence="2">The sequence shown here is derived from an EMBL/GenBank/DDBJ whole genome shotgun (WGS) entry which is preliminary data.</text>
</comment>
<feature type="compositionally biased region" description="Low complexity" evidence="1">
    <location>
        <begin position="57"/>
        <end position="164"/>
    </location>
</feature>
<proteinExistence type="predicted"/>
<feature type="compositionally biased region" description="Acidic residues" evidence="1">
    <location>
        <begin position="344"/>
        <end position="356"/>
    </location>
</feature>
<dbReference type="AlphaFoldDB" id="A0AAV2PHI6"/>
<feature type="compositionally biased region" description="Polar residues" evidence="1">
    <location>
        <begin position="182"/>
        <end position="191"/>
    </location>
</feature>
<feature type="compositionally biased region" description="Basic residues" evidence="1">
    <location>
        <begin position="20"/>
        <end position="53"/>
    </location>
</feature>
<feature type="region of interest" description="Disordered" evidence="1">
    <location>
        <begin position="329"/>
        <end position="367"/>
    </location>
</feature>
<name>A0AAV2PHI6_MEGNR</name>